<evidence type="ECO:0000259" key="16">
    <source>
        <dbReference type="PROSITE" id="PS51192"/>
    </source>
</evidence>
<dbReference type="PANTHER" id="PTHR47958">
    <property type="entry name" value="ATP-DEPENDENT RNA HELICASE DBP3"/>
    <property type="match status" value="1"/>
</dbReference>
<dbReference type="EMBL" id="CP115611">
    <property type="protein sequence ID" value="WBW72304.1"/>
    <property type="molecule type" value="Genomic_DNA"/>
</dbReference>
<feature type="compositionally biased region" description="Basic residues" evidence="15">
    <location>
        <begin position="51"/>
        <end position="60"/>
    </location>
</feature>
<dbReference type="GeneID" id="80874441"/>
<evidence type="ECO:0000313" key="20">
    <source>
        <dbReference type="Proteomes" id="UP001212411"/>
    </source>
</evidence>
<evidence type="ECO:0000259" key="17">
    <source>
        <dbReference type="PROSITE" id="PS51194"/>
    </source>
</evidence>
<dbReference type="SMART" id="SM00487">
    <property type="entry name" value="DEXDc"/>
    <property type="match status" value="1"/>
</dbReference>
<evidence type="ECO:0000256" key="15">
    <source>
        <dbReference type="SAM" id="MobiDB-lite"/>
    </source>
</evidence>
<feature type="region of interest" description="Disordered" evidence="15">
    <location>
        <begin position="1"/>
        <end position="96"/>
    </location>
</feature>
<evidence type="ECO:0000256" key="2">
    <source>
        <dbReference type="ARBA" id="ARBA00009334"/>
    </source>
</evidence>
<dbReference type="EC" id="3.6.4.13" evidence="3"/>
<evidence type="ECO:0000256" key="5">
    <source>
        <dbReference type="ARBA" id="ARBA00022552"/>
    </source>
</evidence>
<dbReference type="GO" id="GO:0005524">
    <property type="term" value="F:ATP binding"/>
    <property type="evidence" value="ECO:0007669"/>
    <property type="project" value="UniProtKB-KW"/>
</dbReference>
<evidence type="ECO:0000256" key="10">
    <source>
        <dbReference type="ARBA" id="ARBA00023242"/>
    </source>
</evidence>
<evidence type="ECO:0000256" key="11">
    <source>
        <dbReference type="ARBA" id="ARBA00037449"/>
    </source>
</evidence>
<protein>
    <recommendedName>
        <fullName evidence="3">RNA helicase</fullName>
        <ecNumber evidence="3">3.6.4.13</ecNumber>
    </recommendedName>
</protein>
<feature type="short sequence motif" description="Q motif" evidence="13">
    <location>
        <begin position="121"/>
        <end position="147"/>
    </location>
</feature>
<feature type="compositionally biased region" description="Polar residues" evidence="15">
    <location>
        <begin position="83"/>
        <end position="94"/>
    </location>
</feature>
<evidence type="ECO:0000313" key="19">
    <source>
        <dbReference type="EMBL" id="WBW72304.1"/>
    </source>
</evidence>
<dbReference type="InterPro" id="IPR027417">
    <property type="entry name" value="P-loop_NTPase"/>
</dbReference>
<keyword evidence="7 14" id="KW-0378">Hydrolase</keyword>
<dbReference type="InterPro" id="IPR000629">
    <property type="entry name" value="RNA-helicase_DEAD-box_CS"/>
</dbReference>
<evidence type="ECO:0000256" key="1">
    <source>
        <dbReference type="ARBA" id="ARBA00004604"/>
    </source>
</evidence>
<dbReference type="InterPro" id="IPR011545">
    <property type="entry name" value="DEAD/DEAH_box_helicase_dom"/>
</dbReference>
<proteinExistence type="inferred from homology"/>
<dbReference type="GO" id="GO:0003724">
    <property type="term" value="F:RNA helicase activity"/>
    <property type="evidence" value="ECO:0007669"/>
    <property type="project" value="UniProtKB-EC"/>
</dbReference>
<dbReference type="GO" id="GO:0016787">
    <property type="term" value="F:hydrolase activity"/>
    <property type="evidence" value="ECO:0007669"/>
    <property type="project" value="UniProtKB-KW"/>
</dbReference>
<feature type="compositionally biased region" description="Basic residues" evidence="15">
    <location>
        <begin position="25"/>
        <end position="38"/>
    </location>
</feature>
<comment type="catalytic activity">
    <reaction evidence="12">
        <text>ATP + H2O = ADP + phosphate + H(+)</text>
        <dbReference type="Rhea" id="RHEA:13065"/>
        <dbReference type="ChEBI" id="CHEBI:15377"/>
        <dbReference type="ChEBI" id="CHEBI:15378"/>
        <dbReference type="ChEBI" id="CHEBI:30616"/>
        <dbReference type="ChEBI" id="CHEBI:43474"/>
        <dbReference type="ChEBI" id="CHEBI:456216"/>
        <dbReference type="EC" id="3.6.4.13"/>
    </reaction>
</comment>
<feature type="domain" description="Helicase ATP-binding" evidence="16">
    <location>
        <begin position="150"/>
        <end position="327"/>
    </location>
</feature>
<feature type="compositionally biased region" description="Basic and acidic residues" evidence="15">
    <location>
        <begin position="39"/>
        <end position="50"/>
    </location>
</feature>
<evidence type="ECO:0000256" key="14">
    <source>
        <dbReference type="RuleBase" id="RU000492"/>
    </source>
</evidence>
<keyword evidence="10" id="KW-0539">Nucleus</keyword>
<dbReference type="KEGG" id="som:SOMG_00959"/>
<evidence type="ECO:0000259" key="18">
    <source>
        <dbReference type="PROSITE" id="PS51195"/>
    </source>
</evidence>
<evidence type="ECO:0000256" key="3">
    <source>
        <dbReference type="ARBA" id="ARBA00012552"/>
    </source>
</evidence>
<comment type="subcellular location">
    <subcellularLocation>
        <location evidence="1">Nucleus</location>
        <location evidence="1">Nucleolus</location>
    </subcellularLocation>
</comment>
<feature type="domain" description="Helicase C-terminal" evidence="17">
    <location>
        <begin position="339"/>
        <end position="504"/>
    </location>
</feature>
<sequence length="533" mass="58894">MGKRSIKEVKDTGLEKNVEGETIKRKEKKTKHEHKKEKKEKNSGEKSDKKKKDKKEKKRKEKSEEESTSQEGENNGEEEKTASKQSPSQSTANETACKEYAKKHEINYLDPVSKTSLLPLLDFSELPIEDNLRLGLKNFKEPTPIQAASWPYLFSGRDVVGVAETGSGKTVAFGIPALQYLQNLPKEKPTTRILVVSPTRELAIQTYENIKGLTSDTSFKVAVVYGGAPKSEQVRAARDASVVIGTPGRLLDLINDGAVDCSKVGYLVLDEADRMLDTGFEQDIRSIISQTPNPLKGEARQTVFYSATWPDSVRSLAATFLKDPVKITIGSEELSASQNITQIVELLEDSRDKERTLINVISKTLASADQGDKILVFVLYKKEAARVESTLARRFNAVGIHGDMSQGARLQALENFKTNKSPVLVATDVAARGLDIPQVQLVINVTFPLTIEDYIHRIGRTGRANTKGVSHTFFTPEDKSHAGELINVLRQAKQEVPEGLYKYGTAVKPKVNAYGSRVTNDAPMKAATKITFD</sequence>
<evidence type="ECO:0000256" key="13">
    <source>
        <dbReference type="PROSITE-ProRule" id="PRU00552"/>
    </source>
</evidence>
<keyword evidence="8 14" id="KW-0347">Helicase</keyword>
<evidence type="ECO:0000256" key="12">
    <source>
        <dbReference type="ARBA" id="ARBA00047984"/>
    </source>
</evidence>
<evidence type="ECO:0000256" key="6">
    <source>
        <dbReference type="ARBA" id="ARBA00022741"/>
    </source>
</evidence>
<dbReference type="Pfam" id="PF00270">
    <property type="entry name" value="DEAD"/>
    <property type="match status" value="1"/>
</dbReference>
<evidence type="ECO:0000256" key="4">
    <source>
        <dbReference type="ARBA" id="ARBA00022517"/>
    </source>
</evidence>
<keyword evidence="6 14" id="KW-0547">Nucleotide-binding</keyword>
<dbReference type="PROSITE" id="PS51194">
    <property type="entry name" value="HELICASE_CTER"/>
    <property type="match status" value="1"/>
</dbReference>
<dbReference type="RefSeq" id="XP_056036547.1">
    <property type="nucleotide sequence ID" value="XM_056179752.1"/>
</dbReference>
<dbReference type="PROSITE" id="PS51195">
    <property type="entry name" value="Q_MOTIF"/>
    <property type="match status" value="1"/>
</dbReference>
<dbReference type="InterPro" id="IPR014001">
    <property type="entry name" value="Helicase_ATP-bd"/>
</dbReference>
<evidence type="ECO:0000256" key="9">
    <source>
        <dbReference type="ARBA" id="ARBA00022840"/>
    </source>
</evidence>
<dbReference type="InterPro" id="IPR001650">
    <property type="entry name" value="Helicase_C-like"/>
</dbReference>
<gene>
    <name evidence="19" type="primary">dbp3</name>
    <name evidence="19" type="ORF">SOMG_00959</name>
</gene>
<keyword evidence="4" id="KW-0690">Ribosome biogenesis</keyword>
<comment type="similarity">
    <text evidence="2">Belongs to the DEAD box helicase family. DDX5/DBP2 subfamily.</text>
</comment>
<organism evidence="19 20">
    <name type="scientific">Schizosaccharomyces osmophilus</name>
    <dbReference type="NCBI Taxonomy" id="2545709"/>
    <lineage>
        <taxon>Eukaryota</taxon>
        <taxon>Fungi</taxon>
        <taxon>Dikarya</taxon>
        <taxon>Ascomycota</taxon>
        <taxon>Taphrinomycotina</taxon>
        <taxon>Schizosaccharomycetes</taxon>
        <taxon>Schizosaccharomycetales</taxon>
        <taxon>Schizosaccharomycetaceae</taxon>
        <taxon>Schizosaccharomyces</taxon>
    </lineage>
</organism>
<dbReference type="InterPro" id="IPR044742">
    <property type="entry name" value="DEAD/DEAH_RhlB"/>
</dbReference>
<accession>A0AAF0AVU8</accession>
<comment type="function">
    <text evidence="11">ATP-dependent RNA helicase required for 60S ribosomal subunit synthesis. Involved in efficient pre-rRNA processing, predominantly at site A3, which is necessary for the normal formation of 25S and 5.8S rRNAs.</text>
</comment>
<dbReference type="PROSITE" id="PS51192">
    <property type="entry name" value="HELICASE_ATP_BIND_1"/>
    <property type="match status" value="1"/>
</dbReference>
<name>A0AAF0AVU8_9SCHI</name>
<feature type="domain" description="DEAD-box RNA helicase Q" evidence="18">
    <location>
        <begin position="121"/>
        <end position="147"/>
    </location>
</feature>
<dbReference type="CDD" id="cd18787">
    <property type="entry name" value="SF2_C_DEAD"/>
    <property type="match status" value="1"/>
</dbReference>
<dbReference type="PROSITE" id="PS00039">
    <property type="entry name" value="DEAD_ATP_HELICASE"/>
    <property type="match status" value="1"/>
</dbReference>
<dbReference type="AlphaFoldDB" id="A0AAF0AVU8"/>
<dbReference type="FunFam" id="3.40.50.300:FF:000008">
    <property type="entry name" value="ATP-dependent RNA helicase RhlB"/>
    <property type="match status" value="1"/>
</dbReference>
<keyword evidence="5" id="KW-0698">rRNA processing</keyword>
<keyword evidence="9 14" id="KW-0067">ATP-binding</keyword>
<dbReference type="SUPFAM" id="SSF52540">
    <property type="entry name" value="P-loop containing nucleoside triphosphate hydrolases"/>
    <property type="match status" value="1"/>
</dbReference>
<evidence type="ECO:0000256" key="8">
    <source>
        <dbReference type="ARBA" id="ARBA00022806"/>
    </source>
</evidence>
<dbReference type="SMART" id="SM00490">
    <property type="entry name" value="HELICc"/>
    <property type="match status" value="1"/>
</dbReference>
<dbReference type="Pfam" id="PF00271">
    <property type="entry name" value="Helicase_C"/>
    <property type="match status" value="1"/>
</dbReference>
<dbReference type="Gene3D" id="3.40.50.300">
    <property type="entry name" value="P-loop containing nucleotide triphosphate hydrolases"/>
    <property type="match status" value="2"/>
</dbReference>
<feature type="compositionally biased region" description="Basic and acidic residues" evidence="15">
    <location>
        <begin position="1"/>
        <end position="24"/>
    </location>
</feature>
<dbReference type="CDD" id="cd00268">
    <property type="entry name" value="DEADc"/>
    <property type="match status" value="1"/>
</dbReference>
<keyword evidence="20" id="KW-1185">Reference proteome</keyword>
<reference evidence="19 20" key="1">
    <citation type="journal article" date="2023" name="G3 (Bethesda)">
        <title>A high-quality reference genome for the fission yeast Schizosaccharomyces osmophilus.</title>
        <authorList>
            <person name="Jia G.S."/>
            <person name="Zhang W.C."/>
            <person name="Liang Y."/>
            <person name="Liu X.H."/>
            <person name="Rhind N."/>
            <person name="Pidoux A."/>
            <person name="Brysch-Herzberg M."/>
            <person name="Du L.L."/>
        </authorList>
    </citation>
    <scope>NUCLEOTIDE SEQUENCE [LARGE SCALE GENOMIC DNA]</scope>
    <source>
        <strain evidence="19 20">CBS 15793</strain>
    </source>
</reference>
<dbReference type="Proteomes" id="UP001212411">
    <property type="component" value="Chromosome 1"/>
</dbReference>
<evidence type="ECO:0000256" key="7">
    <source>
        <dbReference type="ARBA" id="ARBA00022801"/>
    </source>
</evidence>
<dbReference type="InterPro" id="IPR014014">
    <property type="entry name" value="RNA_helicase_DEAD_Q_motif"/>
</dbReference>
<dbReference type="GO" id="GO:0003676">
    <property type="term" value="F:nucleic acid binding"/>
    <property type="evidence" value="ECO:0007669"/>
    <property type="project" value="InterPro"/>
</dbReference>